<sequence>MWGRPLRFLLHLGRLSWIVRRRGDESDDRGRTGQQLRDVLPALVGLPPARPEP</sequence>
<accession>A0A0A8XY81</accession>
<proteinExistence type="predicted"/>
<dbReference type="EMBL" id="GBRH01178414">
    <property type="protein sequence ID" value="JAE19482.1"/>
    <property type="molecule type" value="Transcribed_RNA"/>
</dbReference>
<dbReference type="AlphaFoldDB" id="A0A0A8XY81"/>
<reference evidence="1" key="1">
    <citation type="submission" date="2014-09" db="EMBL/GenBank/DDBJ databases">
        <authorList>
            <person name="Magalhaes I.L.F."/>
            <person name="Oliveira U."/>
            <person name="Santos F.R."/>
            <person name="Vidigal T.H.D.A."/>
            <person name="Brescovit A.D."/>
            <person name="Santos A.J."/>
        </authorList>
    </citation>
    <scope>NUCLEOTIDE SEQUENCE</scope>
    <source>
        <tissue evidence="1">Shoot tissue taken approximately 20 cm above the soil surface</tissue>
    </source>
</reference>
<name>A0A0A8XY81_ARUDO</name>
<protein>
    <submittedName>
        <fullName evidence="1">Uncharacterized protein</fullName>
    </submittedName>
</protein>
<evidence type="ECO:0000313" key="1">
    <source>
        <dbReference type="EMBL" id="JAD17723.1"/>
    </source>
</evidence>
<reference evidence="1" key="2">
    <citation type="journal article" date="2015" name="Data Brief">
        <title>Shoot transcriptome of the giant reed, Arundo donax.</title>
        <authorList>
            <person name="Barrero R.A."/>
            <person name="Guerrero F.D."/>
            <person name="Moolhuijzen P."/>
            <person name="Goolsby J.A."/>
            <person name="Tidwell J."/>
            <person name="Bellgard S.E."/>
            <person name="Bellgard M.I."/>
        </authorList>
    </citation>
    <scope>NUCLEOTIDE SEQUENCE</scope>
    <source>
        <tissue evidence="1">Shoot tissue taken approximately 20 cm above the soil surface</tissue>
    </source>
</reference>
<dbReference type="EMBL" id="GBRH01280172">
    <property type="protein sequence ID" value="JAD17723.1"/>
    <property type="molecule type" value="Transcribed_RNA"/>
</dbReference>
<organism evidence="1">
    <name type="scientific">Arundo donax</name>
    <name type="common">Giant reed</name>
    <name type="synonym">Donax arundinaceus</name>
    <dbReference type="NCBI Taxonomy" id="35708"/>
    <lineage>
        <taxon>Eukaryota</taxon>
        <taxon>Viridiplantae</taxon>
        <taxon>Streptophyta</taxon>
        <taxon>Embryophyta</taxon>
        <taxon>Tracheophyta</taxon>
        <taxon>Spermatophyta</taxon>
        <taxon>Magnoliopsida</taxon>
        <taxon>Liliopsida</taxon>
        <taxon>Poales</taxon>
        <taxon>Poaceae</taxon>
        <taxon>PACMAD clade</taxon>
        <taxon>Arundinoideae</taxon>
        <taxon>Arundineae</taxon>
        <taxon>Arundo</taxon>
    </lineage>
</organism>